<feature type="transmembrane region" description="Helical" evidence="1">
    <location>
        <begin position="28"/>
        <end position="47"/>
    </location>
</feature>
<proteinExistence type="predicted"/>
<evidence type="ECO:0000313" key="2">
    <source>
        <dbReference type="EMBL" id="PBC30967.1"/>
    </source>
</evidence>
<dbReference type="Proteomes" id="UP000242457">
    <property type="component" value="Unassembled WGS sequence"/>
</dbReference>
<keyword evidence="1" id="KW-0812">Transmembrane</keyword>
<name>A0A2A3EGV9_APICC</name>
<sequence length="72" mass="8166">MLNTPILCESNLSLYLKALALSDNGALILNYAVGIAKSHFIFVNNLFMVKRKNVIEMVSWFMLSHISLEFCN</sequence>
<gene>
    <name evidence="2" type="ORF">APICC_09814</name>
</gene>
<evidence type="ECO:0000313" key="3">
    <source>
        <dbReference type="Proteomes" id="UP000242457"/>
    </source>
</evidence>
<keyword evidence="1" id="KW-1133">Transmembrane helix</keyword>
<dbReference type="EMBL" id="KZ288253">
    <property type="protein sequence ID" value="PBC30967.1"/>
    <property type="molecule type" value="Genomic_DNA"/>
</dbReference>
<keyword evidence="3" id="KW-1185">Reference proteome</keyword>
<reference evidence="2 3" key="1">
    <citation type="submission" date="2014-07" db="EMBL/GenBank/DDBJ databases">
        <title>Genomic and transcriptomic analysis on Apis cerana provide comprehensive insights into honey bee biology.</title>
        <authorList>
            <person name="Diao Q."/>
            <person name="Sun L."/>
            <person name="Zheng H."/>
            <person name="Zheng H."/>
            <person name="Xu S."/>
            <person name="Wang S."/>
            <person name="Zeng Z."/>
            <person name="Hu F."/>
            <person name="Su S."/>
            <person name="Wu J."/>
        </authorList>
    </citation>
    <scope>NUCLEOTIDE SEQUENCE [LARGE SCALE GENOMIC DNA]</scope>
    <source>
        <tissue evidence="2">Pupae without intestine</tissue>
    </source>
</reference>
<evidence type="ECO:0000256" key="1">
    <source>
        <dbReference type="SAM" id="Phobius"/>
    </source>
</evidence>
<dbReference type="OrthoDB" id="9990906at2759"/>
<keyword evidence="1" id="KW-0472">Membrane</keyword>
<protein>
    <submittedName>
        <fullName evidence="2">Uncharacterized protein</fullName>
    </submittedName>
</protein>
<dbReference type="AlphaFoldDB" id="A0A2A3EGV9"/>
<organism evidence="2 3">
    <name type="scientific">Apis cerana cerana</name>
    <name type="common">Oriental honeybee</name>
    <dbReference type="NCBI Taxonomy" id="94128"/>
    <lineage>
        <taxon>Eukaryota</taxon>
        <taxon>Metazoa</taxon>
        <taxon>Ecdysozoa</taxon>
        <taxon>Arthropoda</taxon>
        <taxon>Hexapoda</taxon>
        <taxon>Insecta</taxon>
        <taxon>Pterygota</taxon>
        <taxon>Neoptera</taxon>
        <taxon>Endopterygota</taxon>
        <taxon>Hymenoptera</taxon>
        <taxon>Apocrita</taxon>
        <taxon>Aculeata</taxon>
        <taxon>Apoidea</taxon>
        <taxon>Anthophila</taxon>
        <taxon>Apidae</taxon>
        <taxon>Apis</taxon>
    </lineage>
</organism>
<accession>A0A2A3EGV9</accession>